<dbReference type="Proteomes" id="UP000009022">
    <property type="component" value="Unassembled WGS sequence"/>
</dbReference>
<keyword evidence="5" id="KW-0206">Cytoskeleton</keyword>
<feature type="domain" description="CEP76 C2" evidence="7">
    <location>
        <begin position="71"/>
        <end position="225"/>
    </location>
</feature>
<dbReference type="InterPro" id="IPR052299">
    <property type="entry name" value="CEP76"/>
</dbReference>
<dbReference type="Pfam" id="PF24652">
    <property type="entry name" value="CEP76_C"/>
    <property type="match status" value="1"/>
</dbReference>
<name>B3RJ21_TRIAD</name>
<organism evidence="11 12">
    <name type="scientific">Trichoplax adhaerens</name>
    <name type="common">Trichoplax reptans</name>
    <dbReference type="NCBI Taxonomy" id="10228"/>
    <lineage>
        <taxon>Eukaryota</taxon>
        <taxon>Metazoa</taxon>
        <taxon>Placozoa</taxon>
        <taxon>Uniplacotomia</taxon>
        <taxon>Trichoplacea</taxon>
        <taxon>Trichoplacidae</taxon>
        <taxon>Trichoplax</taxon>
    </lineage>
</organism>
<keyword evidence="12" id="KW-1185">Reference proteome</keyword>
<dbReference type="Pfam" id="PF24654">
    <property type="entry name" value="CEP76_N"/>
    <property type="match status" value="1"/>
</dbReference>
<evidence type="ECO:0000256" key="2">
    <source>
        <dbReference type="ARBA" id="ARBA00005400"/>
    </source>
</evidence>
<dbReference type="STRING" id="10228.B3RJ21"/>
<dbReference type="RefSeq" id="XP_002108247.1">
    <property type="nucleotide sequence ID" value="XM_002108211.1"/>
</dbReference>
<comment type="similarity">
    <text evidence="2">Belongs to the CEP76 family.</text>
</comment>
<gene>
    <name evidence="11" type="ORF">TRIADDRAFT_18537</name>
</gene>
<dbReference type="PANTHER" id="PTHR46436">
    <property type="entry name" value="CENTROSOMAL PROTEIN OF 76 KDA"/>
    <property type="match status" value="1"/>
</dbReference>
<evidence type="ECO:0000256" key="4">
    <source>
        <dbReference type="ARBA" id="ARBA00022490"/>
    </source>
</evidence>
<dbReference type="SUPFAM" id="SSF54001">
    <property type="entry name" value="Cysteine proteinases"/>
    <property type="match status" value="1"/>
</dbReference>
<evidence type="ECO:0000259" key="7">
    <source>
        <dbReference type="Pfam" id="PF15627"/>
    </source>
</evidence>
<dbReference type="InterPro" id="IPR056290">
    <property type="entry name" value="CEPT76/DRC7_peptidase-like_dom"/>
</dbReference>
<evidence type="ECO:0000256" key="6">
    <source>
        <dbReference type="ARBA" id="ARBA00024729"/>
    </source>
</evidence>
<dbReference type="Pfam" id="PF24656">
    <property type="entry name" value="CEPT76_peptidase"/>
    <property type="match status" value="1"/>
</dbReference>
<dbReference type="Gene3D" id="3.10.620.30">
    <property type="match status" value="1"/>
</dbReference>
<evidence type="ECO:0000259" key="8">
    <source>
        <dbReference type="Pfam" id="PF24652"/>
    </source>
</evidence>
<evidence type="ECO:0000313" key="11">
    <source>
        <dbReference type="EMBL" id="EDV29045.1"/>
    </source>
</evidence>
<dbReference type="EMBL" id="DS985241">
    <property type="protein sequence ID" value="EDV29045.1"/>
    <property type="molecule type" value="Genomic_DNA"/>
</dbReference>
<dbReference type="InterPro" id="IPR056289">
    <property type="entry name" value="CEP76_N"/>
</dbReference>
<dbReference type="PhylomeDB" id="B3RJ21"/>
<evidence type="ECO:0000256" key="5">
    <source>
        <dbReference type="ARBA" id="ARBA00023212"/>
    </source>
</evidence>
<evidence type="ECO:0000256" key="1">
    <source>
        <dbReference type="ARBA" id="ARBA00004114"/>
    </source>
</evidence>
<evidence type="ECO:0000256" key="3">
    <source>
        <dbReference type="ARBA" id="ARBA00015706"/>
    </source>
</evidence>
<evidence type="ECO:0000259" key="10">
    <source>
        <dbReference type="Pfam" id="PF24656"/>
    </source>
</evidence>
<dbReference type="InterPro" id="IPR028926">
    <property type="entry name" value="CEP76-C2"/>
</dbReference>
<dbReference type="OrthoDB" id="5527234at2759"/>
<dbReference type="HOGENOM" id="CLU_027144_0_0_1"/>
<comment type="subcellular location">
    <subcellularLocation>
        <location evidence="1">Cytoplasm</location>
        <location evidence="1">Cytoskeleton</location>
        <location evidence="1">Microtubule organizing center</location>
        <location evidence="1">Centrosome</location>
        <location evidence="1">Centriole</location>
    </subcellularLocation>
</comment>
<dbReference type="KEGG" id="tad:TRIADDRAFT_18537"/>
<dbReference type="eggNOG" id="ENOG502QQEI">
    <property type="taxonomic scope" value="Eukaryota"/>
</dbReference>
<dbReference type="GO" id="GO:0046599">
    <property type="term" value="P:regulation of centriole replication"/>
    <property type="evidence" value="ECO:0000318"/>
    <property type="project" value="GO_Central"/>
</dbReference>
<reference evidence="11 12" key="1">
    <citation type="journal article" date="2008" name="Nature">
        <title>The Trichoplax genome and the nature of placozoans.</title>
        <authorList>
            <person name="Srivastava M."/>
            <person name="Begovic E."/>
            <person name="Chapman J."/>
            <person name="Putnam N.H."/>
            <person name="Hellsten U."/>
            <person name="Kawashima T."/>
            <person name="Kuo A."/>
            <person name="Mitros T."/>
            <person name="Salamov A."/>
            <person name="Carpenter M.L."/>
            <person name="Signorovitch A.Y."/>
            <person name="Moreno M.A."/>
            <person name="Kamm K."/>
            <person name="Grimwood J."/>
            <person name="Schmutz J."/>
            <person name="Shapiro H."/>
            <person name="Grigoriev I.V."/>
            <person name="Buss L.W."/>
            <person name="Schierwater B."/>
            <person name="Dellaporta S.L."/>
            <person name="Rokhsar D.S."/>
        </authorList>
    </citation>
    <scope>NUCLEOTIDE SEQUENCE [LARGE SCALE GENOMIC DNA]</scope>
    <source>
        <strain evidence="11 12">Grell-BS-1999</strain>
    </source>
</reference>
<dbReference type="GO" id="GO:0005814">
    <property type="term" value="C:centriole"/>
    <property type="evidence" value="ECO:0000318"/>
    <property type="project" value="GO_Central"/>
</dbReference>
<evidence type="ECO:0000313" key="12">
    <source>
        <dbReference type="Proteomes" id="UP000009022"/>
    </source>
</evidence>
<dbReference type="AlphaFoldDB" id="B3RJ21"/>
<dbReference type="PANTHER" id="PTHR46436:SF1">
    <property type="entry name" value="CENTROSOMAL PROTEIN OF 76 KDA"/>
    <property type="match status" value="1"/>
</dbReference>
<dbReference type="GeneID" id="6750205"/>
<feature type="domain" description="CEP76/DRC7 peptidase-like" evidence="10">
    <location>
        <begin position="330"/>
        <end position="460"/>
    </location>
</feature>
<feature type="domain" description="CEP76 N-terminal" evidence="9">
    <location>
        <begin position="1"/>
        <end position="46"/>
    </location>
</feature>
<comment type="function">
    <text evidence="6">Centrosomal protein involved in regulation of centriole duplication. Required to limit centriole duplication to once per cell cycle by preventing centriole reduplication.</text>
</comment>
<dbReference type="InterPro" id="IPR038765">
    <property type="entry name" value="Papain-like_cys_pep_sf"/>
</dbReference>
<dbReference type="InParanoid" id="B3RJ21"/>
<protein>
    <recommendedName>
        <fullName evidence="3">Centrosomal protein of 76 kDa</fullName>
    </recommendedName>
</protein>
<sequence>MTQLNINSVISRVIDELMQEGNQIDENQLLEALRQRGIVDEIVKSLKFQDNQTTTKEMTDNYNNQAVQSMKIDPSKRYLYVQMLGGRAFLEHILDEDRSTEKNYNGTLSIHIHFRQQRFQSRPILCACEPDLRDGFLLQLPQHKVSARSDPTSLLSIAEPIHLLLIRNEPNGDKTLLSSTYLEWRKVLSSSHNRWTTAVELNGIGPEAKLSVGLLDLKIELIPRSLEELSKDVVEAQFKLEHNRATEKERLFLVYAKRWWQEYIQIRPVHSKRLVKIFAQDENAVNRFVCSYLKPLRSQRFLDTPRQAARFVSLLAYEEAPIVGGGSRSEVWSNTLAFLCKKKGDCEDHSLLLCSLLVGFGLDAYVCIGTNAKGLFCTWVATIGVDHSVVFWDSLTGQRFNHNPINPDDPPLKKQIKVDHPFKTIGSVFNHKSFYANCQPSDNVDCCYFELNKETKWKAMNEDVIKSNCENILVPSWATAPPLSPSKIDPVIISAELERELQSLITDYRKDLDLSTIWDDNLSYILTSALAAYELERCTGISIGNEEFQHAIRRAVPERHTFKGFPIQFVHRDMRRALASSLKSPVCEEILGCRGDLVRLALRVRIFTYAEDVSAVWIMFAVTYRSVL</sequence>
<dbReference type="Pfam" id="PF15627">
    <property type="entry name" value="CEP76-C2"/>
    <property type="match status" value="1"/>
</dbReference>
<accession>B3RJ21</accession>
<dbReference type="FunCoup" id="B3RJ21">
    <property type="interactions" value="1046"/>
</dbReference>
<dbReference type="CTD" id="6750205"/>
<proteinExistence type="inferred from homology"/>
<dbReference type="OMA" id="RRWWSEY"/>
<feature type="domain" description="Centrosomal protein of 76 kDa C-terminal" evidence="8">
    <location>
        <begin position="491"/>
        <end position="625"/>
    </location>
</feature>
<dbReference type="InterPro" id="IPR056288">
    <property type="entry name" value="CEP76_C"/>
</dbReference>
<evidence type="ECO:0000259" key="9">
    <source>
        <dbReference type="Pfam" id="PF24654"/>
    </source>
</evidence>
<keyword evidence="4" id="KW-0963">Cytoplasm</keyword>